<feature type="transmembrane region" description="Helical" evidence="8">
    <location>
        <begin position="653"/>
        <end position="678"/>
    </location>
</feature>
<reference evidence="9 10" key="1">
    <citation type="submission" date="2020-01" db="EMBL/GenBank/DDBJ databases">
        <title>The genomic epidemiology of tigecycline resistance gene tet(X) variants in a swine farm in China.</title>
        <authorList>
            <person name="Peng K."/>
            <person name="Li R."/>
        </authorList>
    </citation>
    <scope>NUCLEOTIDE SEQUENCE [LARGE SCALE GENOMIC DNA]</scope>
    <source>
        <strain evidence="9 10">ZF1</strain>
    </source>
</reference>
<dbReference type="Proteomes" id="UP000501338">
    <property type="component" value="Chromosome"/>
</dbReference>
<keyword evidence="10" id="KW-1185">Reference proteome</keyword>
<feature type="transmembrane region" description="Helical" evidence="8">
    <location>
        <begin position="228"/>
        <end position="247"/>
    </location>
</feature>
<accession>A0ABX6JQY6</accession>
<evidence type="ECO:0000256" key="4">
    <source>
        <dbReference type="ARBA" id="ARBA00022519"/>
    </source>
</evidence>
<keyword evidence="4" id="KW-0997">Cell inner membrane</keyword>
<dbReference type="RefSeq" id="WP_156734357.1">
    <property type="nucleotide sequence ID" value="NZ_CP045008.1"/>
</dbReference>
<feature type="transmembrane region" description="Helical" evidence="8">
    <location>
        <begin position="6"/>
        <end position="24"/>
    </location>
</feature>
<keyword evidence="6 8" id="KW-1133">Transmembrane helix</keyword>
<evidence type="ECO:0000256" key="2">
    <source>
        <dbReference type="ARBA" id="ARBA00009494"/>
    </source>
</evidence>
<evidence type="ECO:0000256" key="8">
    <source>
        <dbReference type="SAM" id="Phobius"/>
    </source>
</evidence>
<protein>
    <submittedName>
        <fullName evidence="9">Intracellular growth attenuator protein igaA</fullName>
    </submittedName>
</protein>
<dbReference type="Pfam" id="PF07095">
    <property type="entry name" value="IgaA"/>
    <property type="match status" value="1"/>
</dbReference>
<feature type="transmembrane region" description="Helical" evidence="8">
    <location>
        <begin position="339"/>
        <end position="359"/>
    </location>
</feature>
<dbReference type="InterPro" id="IPR010771">
    <property type="entry name" value="IgaA"/>
</dbReference>
<evidence type="ECO:0000313" key="9">
    <source>
        <dbReference type="EMBL" id="QIF91608.1"/>
    </source>
</evidence>
<sequence length="704" mass="79873">MRLSVIILAIFMISLFIMAAFLFFKRRRLDGSHHLPSLAKPTYRKLTSDDYGLISDYLSYFGTSDFSSGYSLQNFPDMPIKGEVVTTLRNIVNRFAGSSEGLNHWRYYIDAVEIHIPPLLVPYLQQENVLDVVCTPSIPIVVGVNGHFLKDEKIHFSALSLKQLSEPILANGSSTIQKNEGDAAHLLQIREETNEEYRLHNSSGFWDGSFVCLGLTLCLTALMMPQVFLPWILATGGAFLAVGVFLIHNPLIKPRKQEIHCFKGRLKRWGLFGNFDHGQVKNVSLGGIDLVYPPHWEPYIQSDIDKVTYLEMYPNHHVVKQGNYLSLHDEEKNYPYKRYIKNIIFVFWSLFIIGMLYLYQPLSLSMKLSFSWFKDTEPHLVTNFTELETTDLHVGDIIQAKGVGMCYMPPNLSSKNNKTIFAPFDCSGIYWNNSNPMPMPMPESSTIEKAAALLHMVEEQLHPVSNNRVNPSLGQAITKSGMNLLDNFDGIVLKTQDLCPRENECIRLKMALVNLSNVNDWAALVQRAESGKLTGTNVLLRAVSAEALEKLIDTTTSSFIYREIDKAAILLNSPPPGGVLLISDERKQLVDYASSSNSVFEPTPLEQWRELQRLSDILLHTPFDTGGVITGMVIDANGTLQIFLHSLPDSMTMLYYIGNTLLLFIAIGFLILNLFLIIRRRRQNNQRMNKISLYYEHCFYRPPQ</sequence>
<comment type="subcellular location">
    <subcellularLocation>
        <location evidence="1">Cell inner membrane</location>
        <topology evidence="1">Multi-pass membrane protein</topology>
    </subcellularLocation>
</comment>
<evidence type="ECO:0000256" key="1">
    <source>
        <dbReference type="ARBA" id="ARBA00004429"/>
    </source>
</evidence>
<keyword evidence="5 8" id="KW-0812">Transmembrane</keyword>
<evidence type="ECO:0000256" key="6">
    <source>
        <dbReference type="ARBA" id="ARBA00022989"/>
    </source>
</evidence>
<comment type="similarity">
    <text evidence="2">Belongs to the IgaA family.</text>
</comment>
<evidence type="ECO:0000256" key="5">
    <source>
        <dbReference type="ARBA" id="ARBA00022692"/>
    </source>
</evidence>
<evidence type="ECO:0000256" key="3">
    <source>
        <dbReference type="ARBA" id="ARBA00022475"/>
    </source>
</evidence>
<proteinExistence type="inferred from homology"/>
<keyword evidence="7 8" id="KW-0472">Membrane</keyword>
<gene>
    <name evidence="9" type="ORF">GTH23_17035</name>
</gene>
<evidence type="ECO:0000256" key="7">
    <source>
        <dbReference type="ARBA" id="ARBA00023136"/>
    </source>
</evidence>
<organism evidence="9 10">
    <name type="scientific">Proteus terrae subsp. cibarius</name>
    <dbReference type="NCBI Taxonomy" id="626774"/>
    <lineage>
        <taxon>Bacteria</taxon>
        <taxon>Pseudomonadati</taxon>
        <taxon>Pseudomonadota</taxon>
        <taxon>Gammaproteobacteria</taxon>
        <taxon>Enterobacterales</taxon>
        <taxon>Morganellaceae</taxon>
        <taxon>Proteus</taxon>
    </lineage>
</organism>
<evidence type="ECO:0000313" key="10">
    <source>
        <dbReference type="Proteomes" id="UP000501338"/>
    </source>
</evidence>
<name>A0ABX6JQY6_9GAMM</name>
<feature type="transmembrane region" description="Helical" evidence="8">
    <location>
        <begin position="204"/>
        <end position="222"/>
    </location>
</feature>
<dbReference type="EMBL" id="CP047340">
    <property type="protein sequence ID" value="QIF91608.1"/>
    <property type="molecule type" value="Genomic_DNA"/>
</dbReference>
<keyword evidence="3" id="KW-1003">Cell membrane</keyword>